<organism evidence="2">
    <name type="scientific">Fagus sylvatica</name>
    <name type="common">Beechnut</name>
    <dbReference type="NCBI Taxonomy" id="28930"/>
    <lineage>
        <taxon>Eukaryota</taxon>
        <taxon>Viridiplantae</taxon>
        <taxon>Streptophyta</taxon>
        <taxon>Embryophyta</taxon>
        <taxon>Tracheophyta</taxon>
        <taxon>Spermatophyta</taxon>
        <taxon>Magnoliopsida</taxon>
        <taxon>eudicotyledons</taxon>
        <taxon>Gunneridae</taxon>
        <taxon>Pentapetalae</taxon>
        <taxon>rosids</taxon>
        <taxon>fabids</taxon>
        <taxon>Fagales</taxon>
        <taxon>Fagaceae</taxon>
        <taxon>Fagus</taxon>
    </lineage>
</organism>
<proteinExistence type="predicted"/>
<gene>
    <name evidence="2" type="ORF">FSB_LOCUS11515</name>
</gene>
<feature type="region of interest" description="Disordered" evidence="1">
    <location>
        <begin position="114"/>
        <end position="140"/>
    </location>
</feature>
<dbReference type="EMBL" id="OIVN01000660">
    <property type="protein sequence ID" value="SPC83633.1"/>
    <property type="molecule type" value="Genomic_DNA"/>
</dbReference>
<sequence>MFILGNRIRVSERESVKLKAELEKAKAQTLAHQETAEVLNTERGTLKSQVKKLETGLKAKDDCLSALEKERDELLQENRGPPITGFEHFRKRVALAFGDAQDWTMVKILDDEETTACPTDGQAASMDEEATIPSTDNEAS</sequence>
<name>A0A2N9F8Y1_FAGSY</name>
<protein>
    <submittedName>
        <fullName evidence="2">Uncharacterized protein</fullName>
    </submittedName>
</protein>
<evidence type="ECO:0000256" key="1">
    <source>
        <dbReference type="SAM" id="MobiDB-lite"/>
    </source>
</evidence>
<accession>A0A2N9F8Y1</accession>
<evidence type="ECO:0000313" key="2">
    <source>
        <dbReference type="EMBL" id="SPC83633.1"/>
    </source>
</evidence>
<reference evidence="2" key="1">
    <citation type="submission" date="2018-02" db="EMBL/GenBank/DDBJ databases">
        <authorList>
            <person name="Cohen D.B."/>
            <person name="Kent A.D."/>
        </authorList>
    </citation>
    <scope>NUCLEOTIDE SEQUENCE</scope>
</reference>
<dbReference type="AlphaFoldDB" id="A0A2N9F8Y1"/>